<feature type="compositionally biased region" description="Polar residues" evidence="3">
    <location>
        <begin position="642"/>
        <end position="658"/>
    </location>
</feature>
<dbReference type="Proteomes" id="UP000003688">
    <property type="component" value="Unassembled WGS sequence"/>
</dbReference>
<name>B9XDL9_PEDPL</name>
<dbReference type="SUPFAM" id="SSF52172">
    <property type="entry name" value="CheY-like"/>
    <property type="match status" value="1"/>
</dbReference>
<feature type="compositionally biased region" description="Basic residues" evidence="3">
    <location>
        <begin position="199"/>
        <end position="208"/>
    </location>
</feature>
<evidence type="ECO:0000256" key="2">
    <source>
        <dbReference type="PROSITE-ProRule" id="PRU00169"/>
    </source>
</evidence>
<feature type="region of interest" description="Disordered" evidence="3">
    <location>
        <begin position="127"/>
        <end position="147"/>
    </location>
</feature>
<dbReference type="InterPro" id="IPR001789">
    <property type="entry name" value="Sig_transdc_resp-reg_receiver"/>
</dbReference>
<dbReference type="PANTHER" id="PTHR44591:SF3">
    <property type="entry name" value="RESPONSE REGULATORY DOMAIN-CONTAINING PROTEIN"/>
    <property type="match status" value="1"/>
</dbReference>
<dbReference type="Gene3D" id="3.40.50.2300">
    <property type="match status" value="1"/>
</dbReference>
<keyword evidence="1 2" id="KW-0597">Phosphoprotein</keyword>
<feature type="modified residue" description="4-aspartylphosphate" evidence="2">
    <location>
        <position position="55"/>
    </location>
</feature>
<evidence type="ECO:0000259" key="4">
    <source>
        <dbReference type="PROSITE" id="PS50110"/>
    </source>
</evidence>
<evidence type="ECO:0000256" key="1">
    <source>
        <dbReference type="ARBA" id="ARBA00022553"/>
    </source>
</evidence>
<proteinExistence type="predicted"/>
<keyword evidence="6" id="KW-1185">Reference proteome</keyword>
<dbReference type="AlphaFoldDB" id="B9XDL9"/>
<feature type="region of interest" description="Disordered" evidence="3">
    <location>
        <begin position="845"/>
        <end position="888"/>
    </location>
</feature>
<dbReference type="InterPro" id="IPR011006">
    <property type="entry name" value="CheY-like_superfamily"/>
</dbReference>
<dbReference type="PANTHER" id="PTHR44591">
    <property type="entry name" value="STRESS RESPONSE REGULATOR PROTEIN 1"/>
    <property type="match status" value="1"/>
</dbReference>
<feature type="compositionally biased region" description="Basic and acidic residues" evidence="3">
    <location>
        <begin position="659"/>
        <end position="670"/>
    </location>
</feature>
<feature type="domain" description="Response regulatory" evidence="4">
    <location>
        <begin position="6"/>
        <end position="122"/>
    </location>
</feature>
<dbReference type="RefSeq" id="WP_007413917.1">
    <property type="nucleotide sequence ID" value="NZ_ABOX02000006.1"/>
</dbReference>
<dbReference type="GO" id="GO:0000160">
    <property type="term" value="P:phosphorelay signal transduction system"/>
    <property type="evidence" value="ECO:0007669"/>
    <property type="project" value="InterPro"/>
</dbReference>
<evidence type="ECO:0000313" key="5">
    <source>
        <dbReference type="EMBL" id="EEF62165.1"/>
    </source>
</evidence>
<dbReference type="EMBL" id="ABOX02000006">
    <property type="protein sequence ID" value="EEF62165.1"/>
    <property type="molecule type" value="Genomic_DNA"/>
</dbReference>
<dbReference type="PROSITE" id="PS50110">
    <property type="entry name" value="RESPONSE_REGULATORY"/>
    <property type="match status" value="1"/>
</dbReference>
<feature type="region of interest" description="Disordered" evidence="3">
    <location>
        <begin position="526"/>
        <end position="579"/>
    </location>
</feature>
<dbReference type="STRING" id="320771.Cflav_PD6440"/>
<organism evidence="5 6">
    <name type="scientific">Pedosphaera parvula (strain Ellin514)</name>
    <dbReference type="NCBI Taxonomy" id="320771"/>
    <lineage>
        <taxon>Bacteria</taxon>
        <taxon>Pseudomonadati</taxon>
        <taxon>Verrucomicrobiota</taxon>
        <taxon>Pedosphaerae</taxon>
        <taxon>Pedosphaerales</taxon>
        <taxon>Pedosphaeraceae</taxon>
        <taxon>Pedosphaera</taxon>
    </lineage>
</organism>
<gene>
    <name evidence="5" type="ORF">Cflav_PD6440</name>
</gene>
<reference evidence="5 6" key="1">
    <citation type="journal article" date="2011" name="J. Bacteriol.">
        <title>Genome sequence of 'Pedosphaera parvula' Ellin514, an aerobic Verrucomicrobial isolate from pasture soil.</title>
        <authorList>
            <person name="Kant R."/>
            <person name="van Passel M.W."/>
            <person name="Sangwan P."/>
            <person name="Palva A."/>
            <person name="Lucas S."/>
            <person name="Copeland A."/>
            <person name="Lapidus A."/>
            <person name="Glavina Del Rio T."/>
            <person name="Dalin E."/>
            <person name="Tice H."/>
            <person name="Bruce D."/>
            <person name="Goodwin L."/>
            <person name="Pitluck S."/>
            <person name="Chertkov O."/>
            <person name="Larimer F.W."/>
            <person name="Land M.L."/>
            <person name="Hauser L."/>
            <person name="Brettin T.S."/>
            <person name="Detter J.C."/>
            <person name="Han S."/>
            <person name="de Vos W.M."/>
            <person name="Janssen P.H."/>
            <person name="Smidt H."/>
        </authorList>
    </citation>
    <scope>NUCLEOTIDE SEQUENCE [LARGE SCALE GENOMIC DNA]</scope>
    <source>
        <strain evidence="5 6">Ellin514</strain>
    </source>
</reference>
<feature type="compositionally biased region" description="Polar residues" evidence="3">
    <location>
        <begin position="545"/>
        <end position="562"/>
    </location>
</feature>
<feature type="compositionally biased region" description="Basic and acidic residues" evidence="3">
    <location>
        <begin position="712"/>
        <end position="723"/>
    </location>
</feature>
<dbReference type="InterPro" id="IPR050595">
    <property type="entry name" value="Bact_response_regulator"/>
</dbReference>
<feature type="compositionally biased region" description="Polar residues" evidence="3">
    <location>
        <begin position="594"/>
        <end position="604"/>
    </location>
</feature>
<dbReference type="Pfam" id="PF00072">
    <property type="entry name" value="Response_reg"/>
    <property type="match status" value="1"/>
</dbReference>
<accession>B9XDL9</accession>
<sequence length="888" mass="95463">MSSTQKILVADDSLTIRKLVEGVLTKDGYEVVTAVSGADCLAKAVSEKPTLILLDYILPDMQGTEVCRSLINSPDTWEIPVLMMSSNGTAIRQLYQDLNNVADYLTKPFAPSVLKAVIGQLLRKEMPAEHGETSTRQTTAQSEPPAVAPQVENAVPSAFMDKVTRLLSLMENAPAVAASVEKVEKVAPEKEPAPAAQVRKTKSRRPAKKVSITPIGGDALLRKLKLAVQKHLRPLIRQIPEWEASRGNGNAEDYFLHRLLAKAVLQDLSADVLRATGALSNTDGAWRCPSALVTLDAGLRHVHASRATGELRIEMGEETVLAYFENGKALLLTTNHPRQYCAGAAYDFQSLPHAAITEAVKAQEEQGLPFFVSLQAGGHLPQGTPVDELLRAQGEKCLARAFQSRESLITFLPLAQLPPMALAHRLDVPITELLLACYRSVDDWFIIDKALPEKNTILVSSVESGSEHSNLPLNDEESCILEAIRPGRTIIELTEGSKLKPFEVYHILFCLLKLGLIRSAQNSAPGTEKVASLPSPSESEDARLNEQTSSVLDNGNSESSMTEAVPSSPVAVSNEHDASQRLSELSEVLKNLSPVTEEQTSFSGHTHLETKSPKMDAVPSCQVTVPNEHDAAQVLSEVSELAENSSPVAEEQTSSSSHAHPEKESPKTDADPSSPVAVPNEHETAQVLSEVSELAENSSPVTEEQTSSSIHAHLETESPKTDADLSSSVAALDEQDAAQVLSEVSELAENSSPVAEEQTSSSGHARPETESPKTDAVPSIPVAGSYEQDAAEILSEVSELVKKSSPVAQEKTSSFGREHLVSSAPNMVAASEGHDVFQRLSVVSNHDLKDSSTSTRPENDLTCPSDEHAGHGSSVIPFPGFRRSDLSA</sequence>
<comment type="caution">
    <text evidence="5">The sequence shown here is derived from an EMBL/GenBank/DDBJ whole genome shotgun (WGS) entry which is preliminary data.</text>
</comment>
<feature type="compositionally biased region" description="Polar residues" evidence="3">
    <location>
        <begin position="695"/>
        <end position="710"/>
    </location>
</feature>
<dbReference type="OrthoDB" id="236568at2"/>
<dbReference type="SMART" id="SM00448">
    <property type="entry name" value="REC"/>
    <property type="match status" value="1"/>
</dbReference>
<feature type="region of interest" description="Disordered" evidence="3">
    <location>
        <begin position="188"/>
        <end position="209"/>
    </location>
</feature>
<feature type="region of interest" description="Disordered" evidence="3">
    <location>
        <begin position="594"/>
        <end position="616"/>
    </location>
</feature>
<protein>
    <submittedName>
        <fullName evidence="5">Response regulator receiver protein</fullName>
    </submittedName>
</protein>
<feature type="compositionally biased region" description="Polar residues" evidence="3">
    <location>
        <begin position="748"/>
        <end position="763"/>
    </location>
</feature>
<evidence type="ECO:0000256" key="3">
    <source>
        <dbReference type="SAM" id="MobiDB-lite"/>
    </source>
</evidence>
<evidence type="ECO:0000313" key="6">
    <source>
        <dbReference type="Proteomes" id="UP000003688"/>
    </source>
</evidence>
<feature type="region of interest" description="Disordered" evidence="3">
    <location>
        <begin position="639"/>
        <end position="785"/>
    </location>
</feature>